<evidence type="ECO:0000256" key="1">
    <source>
        <dbReference type="ARBA" id="ARBA00001576"/>
    </source>
</evidence>
<evidence type="ECO:0000256" key="7">
    <source>
        <dbReference type="RuleBase" id="RU361180"/>
    </source>
</evidence>
<dbReference type="PANTHER" id="PTHR23403">
    <property type="entry name" value="TREHALASE"/>
    <property type="match status" value="1"/>
</dbReference>
<dbReference type="Gene3D" id="1.50.10.10">
    <property type="match status" value="1"/>
</dbReference>
<dbReference type="BRENDA" id="3.2.1.28">
    <property type="organism ID" value="16666"/>
</dbReference>
<evidence type="ECO:0000256" key="4">
    <source>
        <dbReference type="ARBA" id="ARBA00019905"/>
    </source>
</evidence>
<dbReference type="PROSITE" id="PS00928">
    <property type="entry name" value="TREHALASE_2"/>
    <property type="match status" value="1"/>
</dbReference>
<organism evidence="9">
    <name type="scientific">Holothuria leucospilota</name>
    <name type="common">Black long sea cucumber</name>
    <name type="synonym">Mertensiothuria leucospilota</name>
    <dbReference type="NCBI Taxonomy" id="206669"/>
    <lineage>
        <taxon>Eukaryota</taxon>
        <taxon>Metazoa</taxon>
        <taxon>Echinodermata</taxon>
        <taxon>Eleutherozoa</taxon>
        <taxon>Echinozoa</taxon>
        <taxon>Holothuroidea</taxon>
        <taxon>Aspidochirotacea</taxon>
        <taxon>Aspidochirotida</taxon>
        <taxon>Holothuriidae</taxon>
        <taxon>Holothuria</taxon>
    </lineage>
</organism>
<evidence type="ECO:0000256" key="8">
    <source>
        <dbReference type="SAM" id="SignalP"/>
    </source>
</evidence>
<comment type="catalytic activity">
    <reaction evidence="1 7">
        <text>alpha,alpha-trehalose + H2O = alpha-D-glucose + beta-D-glucose</text>
        <dbReference type="Rhea" id="RHEA:32675"/>
        <dbReference type="ChEBI" id="CHEBI:15377"/>
        <dbReference type="ChEBI" id="CHEBI:15903"/>
        <dbReference type="ChEBI" id="CHEBI:16551"/>
        <dbReference type="ChEBI" id="CHEBI:17925"/>
        <dbReference type="EC" id="3.2.1.28"/>
    </reaction>
</comment>
<dbReference type="GO" id="GO:0004555">
    <property type="term" value="F:alpha,alpha-trehalase activity"/>
    <property type="evidence" value="ECO:0007669"/>
    <property type="project" value="UniProtKB-EC"/>
</dbReference>
<evidence type="ECO:0000256" key="2">
    <source>
        <dbReference type="ARBA" id="ARBA00005615"/>
    </source>
</evidence>
<dbReference type="InterPro" id="IPR008928">
    <property type="entry name" value="6-hairpin_glycosidase_sf"/>
</dbReference>
<protein>
    <recommendedName>
        <fullName evidence="4 7">Trehalase</fullName>
        <ecNumber evidence="3 7">3.2.1.28</ecNumber>
    </recommendedName>
    <alternativeName>
        <fullName evidence="7">Alpha-trehalose glucohydrolase</fullName>
    </alternativeName>
</protein>
<dbReference type="EC" id="3.2.1.28" evidence="3 7"/>
<dbReference type="GO" id="GO:0005993">
    <property type="term" value="P:trehalose catabolic process"/>
    <property type="evidence" value="ECO:0007669"/>
    <property type="project" value="TreeGrafter"/>
</dbReference>
<feature type="signal peptide" evidence="8">
    <location>
        <begin position="1"/>
        <end position="26"/>
    </location>
</feature>
<keyword evidence="6 7" id="KW-0326">Glycosidase</keyword>
<dbReference type="InterPro" id="IPR001661">
    <property type="entry name" value="Glyco_hydro_37"/>
</dbReference>
<sequence length="595" mass="67845">MNDLSYSIVVGFVAFWTLSLSGLSAGQELKDIPPCDHPIFCDGPVLEAVQLAELYEDSKTFVDMTLKESSDTVLDAFADIDDPTDKAAIEEFVATYFEGPDLEFDDYEPTDWKENPLFLAKIKDATYKKWAEDLHRLWFTLGRKIKQDVKDDTDLYSLIYVDEYFVVPGGRFREFFYWDTYWIIKGLLLSEMYDTVRGMLRNWAALIDRYGKILNGNRVYFENRSQPPFFIPTVNEFYKATEDRAFLAEMMPFMEAEYTFWMNERTVEIYDESKQTNHTLNQYNVRMGKPRPESFREDRETTQDLSEDEAAVVYAEIASACESGWDFSSRWLGPEEDAPLSSMRTTKIVPADLNSIMCLSERAMVTLHNVMGNFDKVLEYSNAVKARISAVESVLWSEDAGTWLDFDLETGEGNNKFSVANIFPLWARCFVEDENGGVTNFETKVLEYLLNSEVLDYPGGIPSTLVDSGQQWDYPNVWPPLMEVAIQAIHSINSDEAKTIAYNLAANWTSSNWEKYDETNVMYEKYNCNDGTPGSGGEYIVQDGFGWTNGVILVLLDKYGDTLESTGDGSRLLTLSPIVLLGFCMCSRLIGSGRF</sequence>
<keyword evidence="8" id="KW-0732">Signal</keyword>
<dbReference type="InterPro" id="IPR018232">
    <property type="entry name" value="Glyco_hydro_37_CS"/>
</dbReference>
<evidence type="ECO:0000256" key="5">
    <source>
        <dbReference type="ARBA" id="ARBA00022801"/>
    </source>
</evidence>
<dbReference type="PRINTS" id="PR00744">
    <property type="entry name" value="GLHYDRLASE37"/>
</dbReference>
<dbReference type="EMBL" id="MG765267">
    <property type="protein sequence ID" value="AWJ64279.1"/>
    <property type="molecule type" value="mRNA"/>
</dbReference>
<evidence type="ECO:0000313" key="9">
    <source>
        <dbReference type="EMBL" id="AWJ64279.1"/>
    </source>
</evidence>
<dbReference type="SUPFAM" id="SSF48208">
    <property type="entry name" value="Six-hairpin glycosidases"/>
    <property type="match status" value="1"/>
</dbReference>
<dbReference type="AlphaFoldDB" id="A0A2S1WCH9"/>
<keyword evidence="5 7" id="KW-0378">Hydrolase</keyword>
<accession>A0A2S1WCH9</accession>
<feature type="chain" id="PRO_5015722211" description="Trehalase" evidence="8">
    <location>
        <begin position="27"/>
        <end position="595"/>
    </location>
</feature>
<reference evidence="9" key="1">
    <citation type="journal article" date="2018" name="Gene">
        <title>First echinoderm trehalase from a tropical sea cucumber (Holothuria leucospilota): Molecular cloning and mRNA expression in different tissues, embryonic and larval stages, and under a starvation challenge.</title>
        <authorList>
            <person name="Huo D."/>
            <person name="Jiang X."/>
            <person name="Wu X."/>
            <person name="Ren C."/>
            <person name="Yu Z."/>
            <person name="Liu J."/>
            <person name="Li H."/>
            <person name="Ruan Y."/>
            <person name="Wen J."/>
            <person name="Chen T."/>
            <person name="Hu C."/>
        </authorList>
    </citation>
    <scope>NUCLEOTIDE SEQUENCE</scope>
</reference>
<evidence type="ECO:0000256" key="3">
    <source>
        <dbReference type="ARBA" id="ARBA00012757"/>
    </source>
</evidence>
<name>A0A2S1WCH9_HOLLE</name>
<evidence type="ECO:0000256" key="6">
    <source>
        <dbReference type="ARBA" id="ARBA00023295"/>
    </source>
</evidence>
<comment type="similarity">
    <text evidence="2 7">Belongs to the glycosyl hydrolase 37 family.</text>
</comment>
<dbReference type="InterPro" id="IPR012341">
    <property type="entry name" value="6hp_glycosidase-like_sf"/>
</dbReference>
<proteinExistence type="evidence at transcript level"/>
<dbReference type="Pfam" id="PF01204">
    <property type="entry name" value="Trehalase"/>
    <property type="match status" value="1"/>
</dbReference>
<dbReference type="PANTHER" id="PTHR23403:SF1">
    <property type="entry name" value="TREHALASE"/>
    <property type="match status" value="1"/>
</dbReference>